<sequence length="77" mass="9013">MVFLNMILCGLVAKYQCFLGMYFSLSSGSSEILVPSCYTTWCHIPEHCNLNIQQHENVKSVNRKRYFKLKMQNINFT</sequence>
<dbReference type="AlphaFoldDB" id="A0A2J7PF32"/>
<evidence type="ECO:0000313" key="2">
    <source>
        <dbReference type="EMBL" id="PNF14935.1"/>
    </source>
</evidence>
<dbReference type="EMBL" id="NEVH01026085">
    <property type="protein sequence ID" value="PNF14935.1"/>
    <property type="molecule type" value="Genomic_DNA"/>
</dbReference>
<reference evidence="2 3" key="1">
    <citation type="submission" date="2017-12" db="EMBL/GenBank/DDBJ databases">
        <title>Hemimetabolous genomes reveal molecular basis of termite eusociality.</title>
        <authorList>
            <person name="Harrison M.C."/>
            <person name="Jongepier E."/>
            <person name="Robertson H.M."/>
            <person name="Arning N."/>
            <person name="Bitard-Feildel T."/>
            <person name="Chao H."/>
            <person name="Childers C.P."/>
            <person name="Dinh H."/>
            <person name="Doddapaneni H."/>
            <person name="Dugan S."/>
            <person name="Gowin J."/>
            <person name="Greiner C."/>
            <person name="Han Y."/>
            <person name="Hu H."/>
            <person name="Hughes D.S.T."/>
            <person name="Huylmans A.-K."/>
            <person name="Kemena C."/>
            <person name="Kremer L.P.M."/>
            <person name="Lee S.L."/>
            <person name="Lopez-Ezquerra A."/>
            <person name="Mallet L."/>
            <person name="Monroy-Kuhn J.M."/>
            <person name="Moser A."/>
            <person name="Murali S.C."/>
            <person name="Muzny D.M."/>
            <person name="Otani S."/>
            <person name="Piulachs M.-D."/>
            <person name="Poelchau M."/>
            <person name="Qu J."/>
            <person name="Schaub F."/>
            <person name="Wada-Katsumata A."/>
            <person name="Worley K.C."/>
            <person name="Xie Q."/>
            <person name="Ylla G."/>
            <person name="Poulsen M."/>
            <person name="Gibbs R.A."/>
            <person name="Schal C."/>
            <person name="Richards S."/>
            <person name="Belles X."/>
            <person name="Korb J."/>
            <person name="Bornberg-Bauer E."/>
        </authorList>
    </citation>
    <scope>NUCLEOTIDE SEQUENCE [LARGE SCALE GENOMIC DNA]</scope>
    <source>
        <tissue evidence="2">Whole body</tissue>
    </source>
</reference>
<evidence type="ECO:0000313" key="3">
    <source>
        <dbReference type="Proteomes" id="UP000235965"/>
    </source>
</evidence>
<name>A0A2J7PF32_9NEOP</name>
<keyword evidence="1" id="KW-0732">Signal</keyword>
<dbReference type="Proteomes" id="UP000235965">
    <property type="component" value="Unassembled WGS sequence"/>
</dbReference>
<feature type="signal peptide" evidence="1">
    <location>
        <begin position="1"/>
        <end position="17"/>
    </location>
</feature>
<organism evidence="2 3">
    <name type="scientific">Cryptotermes secundus</name>
    <dbReference type="NCBI Taxonomy" id="105785"/>
    <lineage>
        <taxon>Eukaryota</taxon>
        <taxon>Metazoa</taxon>
        <taxon>Ecdysozoa</taxon>
        <taxon>Arthropoda</taxon>
        <taxon>Hexapoda</taxon>
        <taxon>Insecta</taxon>
        <taxon>Pterygota</taxon>
        <taxon>Neoptera</taxon>
        <taxon>Polyneoptera</taxon>
        <taxon>Dictyoptera</taxon>
        <taxon>Blattodea</taxon>
        <taxon>Blattoidea</taxon>
        <taxon>Termitoidae</taxon>
        <taxon>Kalotermitidae</taxon>
        <taxon>Cryptotermitinae</taxon>
        <taxon>Cryptotermes</taxon>
    </lineage>
</organism>
<comment type="caution">
    <text evidence="2">The sequence shown here is derived from an EMBL/GenBank/DDBJ whole genome shotgun (WGS) entry which is preliminary data.</text>
</comment>
<accession>A0A2J7PF32</accession>
<keyword evidence="3" id="KW-1185">Reference proteome</keyword>
<gene>
    <name evidence="2" type="ORF">B7P43_G01550</name>
</gene>
<feature type="chain" id="PRO_5014400350" description="Secreted protein" evidence="1">
    <location>
        <begin position="18"/>
        <end position="77"/>
    </location>
</feature>
<evidence type="ECO:0008006" key="4">
    <source>
        <dbReference type="Google" id="ProtNLM"/>
    </source>
</evidence>
<proteinExistence type="predicted"/>
<protein>
    <recommendedName>
        <fullName evidence="4">Secreted protein</fullName>
    </recommendedName>
</protein>
<evidence type="ECO:0000256" key="1">
    <source>
        <dbReference type="SAM" id="SignalP"/>
    </source>
</evidence>